<dbReference type="PANTHER" id="PTHR30441">
    <property type="entry name" value="DUF748 DOMAIN-CONTAINING PROTEIN"/>
    <property type="match status" value="1"/>
</dbReference>
<dbReference type="InterPro" id="IPR052894">
    <property type="entry name" value="AsmA-related"/>
</dbReference>
<dbReference type="PANTHER" id="PTHR30441:SF8">
    <property type="entry name" value="DUF748 DOMAIN-CONTAINING PROTEIN"/>
    <property type="match status" value="1"/>
</dbReference>
<dbReference type="Proteomes" id="UP000476411">
    <property type="component" value="Chromosome"/>
</dbReference>
<dbReference type="KEGG" id="chih:GWR21_02295"/>
<dbReference type="InterPro" id="IPR007844">
    <property type="entry name" value="AsmA"/>
</dbReference>
<reference evidence="2 3" key="1">
    <citation type="submission" date="2020-01" db="EMBL/GenBank/DDBJ databases">
        <title>Complete genome sequence of Chitinophaga sp. H33E-04 isolated from quinoa roots.</title>
        <authorList>
            <person name="Weon H.-Y."/>
            <person name="Lee S.A."/>
        </authorList>
    </citation>
    <scope>NUCLEOTIDE SEQUENCE [LARGE SCALE GENOMIC DNA]</scope>
    <source>
        <strain evidence="2 3">H33E-04</strain>
    </source>
</reference>
<accession>A0A6B9ZAX5</accession>
<sequence>MKRIAWKSLKITSVSLLGILVLLFLLPLLFPGAVSKKIKTWANNSITTELDFSRARLSFFKHFPSLTLTLYDVSLKGSAPFEQDTLVTAAEVSLGVDLGSVFSKTLKIDEIYLTAGNIHVLADADGRPNYNIYQSAAPTKETTDSSGASIKIDRIQLDHCGIVYHDKSLGLYVRARDVNYVGKGDLESAKFDLYSKINITSLDLTYGEVPYIQSKKLHGDLVTRINTKSLNFTFERNDLKINQLPVRLHGAFSFLRNGYDMDFTLSSGASTLEALFSALPADYISWMEHTDVKGAAELNASLTGKYIARTNKMPDFTFNIKVRDGEIAHSGASSKVKDLRLDFQTRLPQMNTEKFYVSLDSLFFTLDKGYFRSSINMTGLYRPEIHARMDADIDMQQWGEAMGWDRFDLKGHFLSHLKADGRYIQYAVNNGPGHEADRVISSIPSFEFVSTLSNGYIKFDGVREPVHSIAFDMQASCPDNNYANVRVNVSKLNAEVLNNYIKGYLQLSNGQEPHVDASLKAVLHMTDVEKFYPLDGIDLGGDLNINILSKGTYKPAASLFPVTTAMLSMHNGSLQTKYYKHPIEKINVNAVLTDAAGSLQALKVDIKPVSFQFEGQPFTLKAALENFDNLCYNILASGVIDLGRIYKVLGKEGYDVQGLIKTELSLQGTQADAMSGQYANLNNRGSLTVRDVTVTAPHFPLPFHIENGVFRFEEDKMWFDQFDLRYGKSDIHLNGHLYNLIGYATQKSQPLQGAFTLKSNYLLADELKSYEMEESDGTPEPPHVVVIPGNLSLALTAHAEKVRFSGIDISKFHGQLQVANGSLQLMRTGFSIIDAPVTMDAQYTPLSEQSAAFDYRINARQFDIKRAYNEIRLFHDMATSAASASGTVGLDYHVSGRLDGNMHIVYSSLKGEGVLSLKKIKLKGFRMLNAVGNTTGRKDIKDPGLSEVDIRSSIANNIITIERTKLRIAGFRPRFEGQVSFDGRLNMRGRVGLPPFGILGIPFNVTGTQKNPVVKLKRGNAKDSLDREDAE</sequence>
<name>A0A6B9ZAX5_9BACT</name>
<dbReference type="GO" id="GO:0005886">
    <property type="term" value="C:plasma membrane"/>
    <property type="evidence" value="ECO:0007669"/>
    <property type="project" value="TreeGrafter"/>
</dbReference>
<dbReference type="AlphaFoldDB" id="A0A6B9ZAX5"/>
<proteinExistence type="predicted"/>
<feature type="domain" description="AsmA" evidence="1">
    <location>
        <begin position="7"/>
        <end position="246"/>
    </location>
</feature>
<dbReference type="Pfam" id="PF05170">
    <property type="entry name" value="AsmA"/>
    <property type="match status" value="1"/>
</dbReference>
<dbReference type="RefSeq" id="WP_162330167.1">
    <property type="nucleotide sequence ID" value="NZ_CP048113.1"/>
</dbReference>
<organism evidence="2 3">
    <name type="scientific">Chitinophaga agri</name>
    <dbReference type="NCBI Taxonomy" id="2703787"/>
    <lineage>
        <taxon>Bacteria</taxon>
        <taxon>Pseudomonadati</taxon>
        <taxon>Bacteroidota</taxon>
        <taxon>Chitinophagia</taxon>
        <taxon>Chitinophagales</taxon>
        <taxon>Chitinophagaceae</taxon>
        <taxon>Chitinophaga</taxon>
    </lineage>
</organism>
<dbReference type="GO" id="GO:0090313">
    <property type="term" value="P:regulation of protein targeting to membrane"/>
    <property type="evidence" value="ECO:0007669"/>
    <property type="project" value="TreeGrafter"/>
</dbReference>
<gene>
    <name evidence="2" type="ORF">GWR21_02295</name>
</gene>
<protein>
    <submittedName>
        <fullName evidence="2">AsmA family protein</fullName>
    </submittedName>
</protein>
<evidence type="ECO:0000313" key="2">
    <source>
        <dbReference type="EMBL" id="QHS58464.1"/>
    </source>
</evidence>
<evidence type="ECO:0000259" key="1">
    <source>
        <dbReference type="Pfam" id="PF05170"/>
    </source>
</evidence>
<keyword evidence="3" id="KW-1185">Reference proteome</keyword>
<evidence type="ECO:0000313" key="3">
    <source>
        <dbReference type="Proteomes" id="UP000476411"/>
    </source>
</evidence>
<dbReference type="EMBL" id="CP048113">
    <property type="protein sequence ID" value="QHS58464.1"/>
    <property type="molecule type" value="Genomic_DNA"/>
</dbReference>